<evidence type="ECO:0000313" key="3">
    <source>
        <dbReference type="Proteomes" id="UP000242310"/>
    </source>
</evidence>
<dbReference type="Proteomes" id="UP000242310">
    <property type="component" value="Unassembled WGS sequence"/>
</dbReference>
<dbReference type="EMBL" id="PYAV01000015">
    <property type="protein sequence ID" value="PSL42418.1"/>
    <property type="molecule type" value="Genomic_DNA"/>
</dbReference>
<dbReference type="Gene3D" id="1.20.58.1910">
    <property type="match status" value="1"/>
</dbReference>
<dbReference type="SMART" id="SM00471">
    <property type="entry name" value="HDc"/>
    <property type="match status" value="1"/>
</dbReference>
<dbReference type="CDD" id="cd00077">
    <property type="entry name" value="HDc"/>
    <property type="match status" value="1"/>
</dbReference>
<protein>
    <recommendedName>
        <fullName evidence="1">HD/PDEase domain-containing protein</fullName>
    </recommendedName>
</protein>
<dbReference type="Pfam" id="PF01966">
    <property type="entry name" value="HD"/>
    <property type="match status" value="1"/>
</dbReference>
<dbReference type="RefSeq" id="WP_106589748.1">
    <property type="nucleotide sequence ID" value="NZ_PYAV01000015.1"/>
</dbReference>
<dbReference type="PANTHER" id="PTHR33594">
    <property type="entry name" value="SUPERFAMILY HYDROLASE, PUTATIVE (AFU_ORTHOLOGUE AFUA_1G03035)-RELATED"/>
    <property type="match status" value="1"/>
</dbReference>
<sequence length="213" mass="24373">MHDINEAARNWVWQFFATDATGHDPYHTERVVTNAKPLAEAEGANIEIVELASWLHDLADDKFYDETSAGVKQVQSWLETNDLGQDDIDRIMGIINHVSFRGGFQEPMTTLEGKVVQDADRLDAIGALGIARTFMFGGAHGRPMHVPDAVVESPVSAEDYRNREVSVLQHFYDKLLHLKDQMNTTTGRRWAEARHDYMLQFLQRFEEEWDGRQ</sequence>
<gene>
    <name evidence="2" type="ORF">B0H94_11522</name>
</gene>
<reference evidence="2 3" key="1">
    <citation type="submission" date="2018-03" db="EMBL/GenBank/DDBJ databases">
        <title>Genomic Encyclopedia of Type Strains, Phase III (KMG-III): the genomes of soil and plant-associated and newly described type strains.</title>
        <authorList>
            <person name="Whitman W."/>
        </authorList>
    </citation>
    <scope>NUCLEOTIDE SEQUENCE [LARGE SCALE GENOMIC DNA]</scope>
    <source>
        <strain evidence="2 3">CGMCC 1.07653</strain>
    </source>
</reference>
<dbReference type="InterPro" id="IPR003607">
    <property type="entry name" value="HD/PDEase_dom"/>
</dbReference>
<accession>A0A2P8H876</accession>
<dbReference type="PANTHER" id="PTHR33594:SF1">
    <property type="entry name" value="HD_PDEASE DOMAIN-CONTAINING PROTEIN"/>
    <property type="match status" value="1"/>
</dbReference>
<name>A0A2P8H876_9BACI</name>
<proteinExistence type="predicted"/>
<evidence type="ECO:0000313" key="2">
    <source>
        <dbReference type="EMBL" id="PSL42418.1"/>
    </source>
</evidence>
<comment type="caution">
    <text evidence="2">The sequence shown here is derived from an EMBL/GenBank/DDBJ whole genome shotgun (WGS) entry which is preliminary data.</text>
</comment>
<dbReference type="SUPFAM" id="SSF109604">
    <property type="entry name" value="HD-domain/PDEase-like"/>
    <property type="match status" value="1"/>
</dbReference>
<dbReference type="OrthoDB" id="9797344at2"/>
<dbReference type="InterPro" id="IPR006674">
    <property type="entry name" value="HD_domain"/>
</dbReference>
<keyword evidence="3" id="KW-1185">Reference proteome</keyword>
<evidence type="ECO:0000259" key="1">
    <source>
        <dbReference type="SMART" id="SM00471"/>
    </source>
</evidence>
<feature type="domain" description="HD/PDEase" evidence="1">
    <location>
        <begin position="20"/>
        <end position="134"/>
    </location>
</feature>
<dbReference type="Gene3D" id="1.10.472.50">
    <property type="entry name" value="HD-domain/PDEase-like"/>
    <property type="match status" value="1"/>
</dbReference>
<dbReference type="AlphaFoldDB" id="A0A2P8H876"/>
<organism evidence="2 3">
    <name type="scientific">Salsuginibacillus halophilus</name>
    <dbReference type="NCBI Taxonomy" id="517424"/>
    <lineage>
        <taxon>Bacteria</taxon>
        <taxon>Bacillati</taxon>
        <taxon>Bacillota</taxon>
        <taxon>Bacilli</taxon>
        <taxon>Bacillales</taxon>
        <taxon>Bacillaceae</taxon>
        <taxon>Salsuginibacillus</taxon>
    </lineage>
</organism>